<keyword evidence="1" id="KW-1133">Transmembrane helix</keyword>
<protein>
    <submittedName>
        <fullName evidence="3">Cytochrome c biogenesis protein CcsA</fullName>
    </submittedName>
</protein>
<dbReference type="Pfam" id="PF01578">
    <property type="entry name" value="Cytochrom_C_asm"/>
    <property type="match status" value="1"/>
</dbReference>
<name>A0ABP9Q797_9RHOO</name>
<dbReference type="PANTHER" id="PTHR38034:SF1">
    <property type="entry name" value="INNER MEMBRANE PROTEIN YPJD"/>
    <property type="match status" value="1"/>
</dbReference>
<gene>
    <name evidence="3" type="primary">ccsA</name>
    <name evidence="3" type="ORF">GCM10025770_02040</name>
</gene>
<keyword evidence="4" id="KW-1185">Reference proteome</keyword>
<evidence type="ECO:0000259" key="2">
    <source>
        <dbReference type="Pfam" id="PF01578"/>
    </source>
</evidence>
<keyword evidence="1" id="KW-0812">Transmembrane</keyword>
<dbReference type="InterPro" id="IPR002541">
    <property type="entry name" value="Cyt_c_assembly"/>
</dbReference>
<keyword evidence="1" id="KW-0472">Membrane</keyword>
<dbReference type="EMBL" id="BAABLD010000001">
    <property type="protein sequence ID" value="GAA5158005.1"/>
    <property type="molecule type" value="Genomic_DNA"/>
</dbReference>
<comment type="caution">
    <text evidence="3">The sequence shown here is derived from an EMBL/GenBank/DDBJ whole genome shotgun (WGS) entry which is preliminary data.</text>
</comment>
<feature type="transmembrane region" description="Helical" evidence="1">
    <location>
        <begin position="93"/>
        <end position="111"/>
    </location>
</feature>
<feature type="transmembrane region" description="Helical" evidence="1">
    <location>
        <begin position="60"/>
        <end position="81"/>
    </location>
</feature>
<evidence type="ECO:0000313" key="4">
    <source>
        <dbReference type="Proteomes" id="UP001500547"/>
    </source>
</evidence>
<feature type="transmembrane region" description="Helical" evidence="1">
    <location>
        <begin position="36"/>
        <end position="54"/>
    </location>
</feature>
<evidence type="ECO:0000256" key="1">
    <source>
        <dbReference type="SAM" id="Phobius"/>
    </source>
</evidence>
<feature type="transmembrane region" description="Helical" evidence="1">
    <location>
        <begin position="176"/>
        <end position="199"/>
    </location>
</feature>
<organism evidence="3 4">
    <name type="scientific">Viridibacterium curvum</name>
    <dbReference type="NCBI Taxonomy" id="1101404"/>
    <lineage>
        <taxon>Bacteria</taxon>
        <taxon>Pseudomonadati</taxon>
        <taxon>Pseudomonadota</taxon>
        <taxon>Betaproteobacteria</taxon>
        <taxon>Rhodocyclales</taxon>
        <taxon>Rhodocyclaceae</taxon>
        <taxon>Viridibacterium</taxon>
    </lineage>
</organism>
<feature type="transmembrane region" description="Helical" evidence="1">
    <location>
        <begin position="6"/>
        <end position="24"/>
    </location>
</feature>
<proteinExistence type="predicted"/>
<feature type="transmembrane region" description="Helical" evidence="1">
    <location>
        <begin position="243"/>
        <end position="262"/>
    </location>
</feature>
<dbReference type="Proteomes" id="UP001500547">
    <property type="component" value="Unassembled WGS sequence"/>
</dbReference>
<dbReference type="RefSeq" id="WP_345530957.1">
    <property type="nucleotide sequence ID" value="NZ_BAABLD010000001.1"/>
</dbReference>
<sequence length="268" mass="29110">MDAILLHLVPASAYALLALVVWRAPKRIDATSTAAASRILLAAGLLTHGFVLGYDMLDGATLRFGLAPALSLTLWLALVLYFAESFVTRLDSLLLLALPVASVCCLLPLALPGDVQITTPGWGLRLHLVVAMLAYSLFALAALHAVMLAVTERRLHHAQLDGDLDRLPPLLTVENLLFRLIAVAFVFLSLTLASGLLLPDLPTTRPLTVKYKLGFTAASWLVFGVLLAGRHLRGWRGRVAQRWTGAGFTFLLLAYAGTHFVLEVLFKR</sequence>
<reference evidence="4" key="1">
    <citation type="journal article" date="2019" name="Int. J. Syst. Evol. Microbiol.">
        <title>The Global Catalogue of Microorganisms (GCM) 10K type strain sequencing project: providing services to taxonomists for standard genome sequencing and annotation.</title>
        <authorList>
            <consortium name="The Broad Institute Genomics Platform"/>
            <consortium name="The Broad Institute Genome Sequencing Center for Infectious Disease"/>
            <person name="Wu L."/>
            <person name="Ma J."/>
        </authorList>
    </citation>
    <scope>NUCLEOTIDE SEQUENCE [LARGE SCALE GENOMIC DNA]</scope>
    <source>
        <strain evidence="4">JCM 18715</strain>
    </source>
</reference>
<feature type="domain" description="Cytochrome c assembly protein" evidence="2">
    <location>
        <begin position="70"/>
        <end position="264"/>
    </location>
</feature>
<evidence type="ECO:0000313" key="3">
    <source>
        <dbReference type="EMBL" id="GAA5158005.1"/>
    </source>
</evidence>
<feature type="transmembrane region" description="Helical" evidence="1">
    <location>
        <begin position="211"/>
        <end position="231"/>
    </location>
</feature>
<feature type="transmembrane region" description="Helical" evidence="1">
    <location>
        <begin position="126"/>
        <end position="150"/>
    </location>
</feature>
<dbReference type="InterPro" id="IPR052372">
    <property type="entry name" value="YpjD/HemX"/>
</dbReference>
<accession>A0ABP9Q797</accession>
<dbReference type="PANTHER" id="PTHR38034">
    <property type="entry name" value="INNER MEMBRANE PROTEIN YPJD"/>
    <property type="match status" value="1"/>
</dbReference>